<gene>
    <name evidence="1" type="ORF">EYY89_06140</name>
</gene>
<evidence type="ECO:0000313" key="1">
    <source>
        <dbReference type="EMBL" id="TBM30000.1"/>
    </source>
</evidence>
<proteinExistence type="predicted"/>
<organism evidence="1 2">
    <name type="scientific">Hafnia paralvei</name>
    <dbReference type="NCBI Taxonomy" id="546367"/>
    <lineage>
        <taxon>Bacteria</taxon>
        <taxon>Pseudomonadati</taxon>
        <taxon>Pseudomonadota</taxon>
        <taxon>Gammaproteobacteria</taxon>
        <taxon>Enterobacterales</taxon>
        <taxon>Hafniaceae</taxon>
        <taxon>Hafnia</taxon>
    </lineage>
</organism>
<evidence type="ECO:0000313" key="2">
    <source>
        <dbReference type="Proteomes" id="UP000293380"/>
    </source>
</evidence>
<accession>A0A4Q9EUU5</accession>
<sequence length="128" mass="14713">MSSIQEDLMSAVIHVARVYDAHPPYPANTFLTDRLWPRGISKARLEGVEWLKTVAPSSDLRHAFHEQRVSWDEFGVLYRAELDANDARDALLAILKRGEPLTLLYGSRDEQHNQAIVLREYLLERVKS</sequence>
<dbReference type="Pfam" id="PF22752">
    <property type="entry name" value="DUF488-N3i"/>
    <property type="match status" value="1"/>
</dbReference>
<dbReference type="InterPro" id="IPR052552">
    <property type="entry name" value="YeaO-like"/>
</dbReference>
<comment type="caution">
    <text evidence="1">The sequence shown here is derived from an EMBL/GenBank/DDBJ whole genome shotgun (WGS) entry which is preliminary data.</text>
</comment>
<dbReference type="EMBL" id="SITD01000039">
    <property type="protein sequence ID" value="TBM30000.1"/>
    <property type="molecule type" value="Genomic_DNA"/>
</dbReference>
<dbReference type="AlphaFoldDB" id="A0A4Q9EUU5"/>
<name>A0A4Q9EUU5_9GAMM</name>
<protein>
    <submittedName>
        <fullName evidence="1">DUF488 family protein</fullName>
    </submittedName>
</protein>
<dbReference type="PANTHER" id="PTHR36849:SF1">
    <property type="entry name" value="CYTOPLASMIC PROTEIN"/>
    <property type="match status" value="1"/>
</dbReference>
<reference evidence="1 2" key="1">
    <citation type="submission" date="2019-02" db="EMBL/GenBank/DDBJ databases">
        <title>Comparative genomic analysis of the Hafnia genus genomes.</title>
        <authorList>
            <person name="Zhiqiu Y."/>
            <person name="Chao Y."/>
            <person name="Yuhui D."/>
            <person name="Di H."/>
            <person name="Bin L."/>
        </authorList>
    </citation>
    <scope>NUCLEOTIDE SEQUENCE [LARGE SCALE GENOMIC DNA]</scope>
    <source>
        <strain evidence="1 2">PCM_1194</strain>
    </source>
</reference>
<dbReference type="PANTHER" id="PTHR36849">
    <property type="entry name" value="CYTOPLASMIC PROTEIN-RELATED"/>
    <property type="match status" value="1"/>
</dbReference>
<dbReference type="Proteomes" id="UP000293380">
    <property type="component" value="Unassembled WGS sequence"/>
</dbReference>